<evidence type="ECO:0000313" key="4">
    <source>
        <dbReference type="EMBL" id="TWS98088.1"/>
    </source>
</evidence>
<accession>A0A5C5SDP2</accession>
<dbReference type="InterPro" id="IPR050300">
    <property type="entry name" value="GDXG_lipolytic_enzyme"/>
</dbReference>
<gene>
    <name evidence="4" type="ORF">FRX57_03940</name>
</gene>
<dbReference type="PANTHER" id="PTHR48081">
    <property type="entry name" value="AB HYDROLASE SUPERFAMILY PROTEIN C4A8.06C"/>
    <property type="match status" value="1"/>
</dbReference>
<name>A0A5C5SDP2_9STRE</name>
<feature type="transmembrane region" description="Helical" evidence="2">
    <location>
        <begin position="92"/>
        <end position="110"/>
    </location>
</feature>
<keyword evidence="5" id="KW-1185">Reference proteome</keyword>
<keyword evidence="2" id="KW-0472">Membrane</keyword>
<dbReference type="InterPro" id="IPR029058">
    <property type="entry name" value="AB_hydrolase_fold"/>
</dbReference>
<protein>
    <recommendedName>
        <fullName evidence="3">Alpha/beta hydrolase fold-3 domain-containing protein</fullName>
    </recommendedName>
</protein>
<feature type="transmembrane region" description="Helical" evidence="2">
    <location>
        <begin position="21"/>
        <end position="39"/>
    </location>
</feature>
<evidence type="ECO:0000256" key="1">
    <source>
        <dbReference type="ARBA" id="ARBA00022801"/>
    </source>
</evidence>
<dbReference type="Gene3D" id="3.40.50.1820">
    <property type="entry name" value="alpha/beta hydrolase"/>
    <property type="match status" value="1"/>
</dbReference>
<dbReference type="SUPFAM" id="SSF53474">
    <property type="entry name" value="alpha/beta-Hydrolases"/>
    <property type="match status" value="1"/>
</dbReference>
<feature type="transmembrane region" description="Helical" evidence="2">
    <location>
        <begin position="122"/>
        <end position="140"/>
    </location>
</feature>
<feature type="domain" description="Alpha/beta hydrolase fold-3" evidence="3">
    <location>
        <begin position="207"/>
        <end position="438"/>
    </location>
</feature>
<keyword evidence="1" id="KW-0378">Hydrolase</keyword>
<reference evidence="4 5" key="1">
    <citation type="submission" date="2019-08" db="EMBL/GenBank/DDBJ databases">
        <authorList>
            <person name="Lei W."/>
        </authorList>
    </citation>
    <scope>NUCLEOTIDE SEQUENCE [LARGE SCALE GENOMIC DNA]</scope>
    <source>
        <strain evidence="4 5">CCUG 66496</strain>
    </source>
</reference>
<comment type="caution">
    <text evidence="4">The sequence shown here is derived from an EMBL/GenBank/DDBJ whole genome shotgun (WGS) entry which is preliminary data.</text>
</comment>
<keyword evidence="2" id="KW-0812">Transmembrane</keyword>
<sequence length="467" mass="51786">MIHLFHLAVNHFERKNSMSRFVNLLAALVSIGLVLARSILFKDSIVLTILLIVVLIGLAWLHRSSKNRFFYLGLISAGLMSIYLTFPTPWIWFVGQVVTIILSALVIMSLSTKKNYLTWLKAGVCGLISLLLVTISYQAVDPTLFLSYYQASTPTTNSFEPNSELTLNFGDQFEHQKDIAYATEYPRSFLDIIRHKGADSRERPTYVFFHGGGFIAGDKMSGDPNAKGEENGELIYFKQVLDMGYNLVSINYALAPEYKNPVPVIQASQALAYLQEHQEELGISTNQLIFAGSSAGANLVGNFITAQLNPDHAKTLGLEPVLSKSQIKALVLEAPALDPSRTSRTVQSSALHNYIFGQSLASYTQQSQIALDDDFVAKNNLISLITADFPPTLLTEGNYGSFGDQAQDYHQRLTALGVPSTLFIPDQQTYGKQPHAFFTADATSQASKDYYRLKAEFFKTLDEKSSE</sequence>
<evidence type="ECO:0000313" key="5">
    <source>
        <dbReference type="Proteomes" id="UP000317430"/>
    </source>
</evidence>
<dbReference type="Pfam" id="PF07859">
    <property type="entry name" value="Abhydrolase_3"/>
    <property type="match status" value="1"/>
</dbReference>
<dbReference type="GO" id="GO:0016787">
    <property type="term" value="F:hydrolase activity"/>
    <property type="evidence" value="ECO:0007669"/>
    <property type="project" value="UniProtKB-KW"/>
</dbReference>
<evidence type="ECO:0000256" key="2">
    <source>
        <dbReference type="SAM" id="Phobius"/>
    </source>
</evidence>
<feature type="transmembrane region" description="Helical" evidence="2">
    <location>
        <begin position="69"/>
        <end position="86"/>
    </location>
</feature>
<dbReference type="InterPro" id="IPR013094">
    <property type="entry name" value="AB_hydrolase_3"/>
</dbReference>
<dbReference type="Proteomes" id="UP000317430">
    <property type="component" value="Unassembled WGS sequence"/>
</dbReference>
<dbReference type="EMBL" id="VOHL01000002">
    <property type="protein sequence ID" value="TWS98088.1"/>
    <property type="molecule type" value="Genomic_DNA"/>
</dbReference>
<keyword evidence="2" id="KW-1133">Transmembrane helix</keyword>
<evidence type="ECO:0000259" key="3">
    <source>
        <dbReference type="Pfam" id="PF07859"/>
    </source>
</evidence>
<feature type="transmembrane region" description="Helical" evidence="2">
    <location>
        <begin position="45"/>
        <end position="62"/>
    </location>
</feature>
<dbReference type="OrthoDB" id="9815425at2"/>
<organism evidence="4 5">
    <name type="scientific">Streptococcus cuniculipharyngis</name>
    <dbReference type="NCBI Taxonomy" id="1562651"/>
    <lineage>
        <taxon>Bacteria</taxon>
        <taxon>Bacillati</taxon>
        <taxon>Bacillota</taxon>
        <taxon>Bacilli</taxon>
        <taxon>Lactobacillales</taxon>
        <taxon>Streptococcaceae</taxon>
        <taxon>Streptococcus</taxon>
    </lineage>
</organism>
<dbReference type="AlphaFoldDB" id="A0A5C5SDP2"/>
<proteinExistence type="predicted"/>
<dbReference type="PANTHER" id="PTHR48081:SF6">
    <property type="entry name" value="PEPTIDASE S9 PROLYL OLIGOPEPTIDASE CATALYTIC DOMAIN-CONTAINING PROTEIN"/>
    <property type="match status" value="1"/>
</dbReference>